<name>A0A368Z0S8_9RHOB</name>
<evidence type="ECO:0008006" key="4">
    <source>
        <dbReference type="Google" id="ProtNLM"/>
    </source>
</evidence>
<feature type="transmembrane region" description="Helical" evidence="1">
    <location>
        <begin position="272"/>
        <end position="290"/>
    </location>
</feature>
<protein>
    <recommendedName>
        <fullName evidence="4">O-antigen ligase-like membrane protein</fullName>
    </recommendedName>
</protein>
<keyword evidence="1" id="KW-0812">Transmembrane</keyword>
<dbReference type="EMBL" id="QPJL01000006">
    <property type="protein sequence ID" value="RCW85076.1"/>
    <property type="molecule type" value="Genomic_DNA"/>
</dbReference>
<evidence type="ECO:0000313" key="3">
    <source>
        <dbReference type="Proteomes" id="UP000253345"/>
    </source>
</evidence>
<dbReference type="InterPro" id="IPR051533">
    <property type="entry name" value="WaaL-like"/>
</dbReference>
<dbReference type="Proteomes" id="UP000253345">
    <property type="component" value="Unassembled WGS sequence"/>
</dbReference>
<evidence type="ECO:0000256" key="1">
    <source>
        <dbReference type="SAM" id="Phobius"/>
    </source>
</evidence>
<dbReference type="RefSeq" id="WP_114348832.1">
    <property type="nucleotide sequence ID" value="NZ_QPJL01000006.1"/>
</dbReference>
<feature type="transmembrane region" description="Helical" evidence="1">
    <location>
        <begin position="153"/>
        <end position="171"/>
    </location>
</feature>
<accession>A0A368Z0S8</accession>
<feature type="transmembrane region" description="Helical" evidence="1">
    <location>
        <begin position="124"/>
        <end position="146"/>
    </location>
</feature>
<proteinExistence type="predicted"/>
<dbReference type="AlphaFoldDB" id="A0A368Z0S8"/>
<keyword evidence="1" id="KW-1133">Transmembrane helix</keyword>
<feature type="transmembrane region" description="Helical" evidence="1">
    <location>
        <begin position="53"/>
        <end position="72"/>
    </location>
</feature>
<sequence length="473" mass="52342">MPIFALLVLLSWPVVVAVLFSRLDPQRALIWSILAGYLLLPPVVEIDLPVFPGLNKAMVPALAAAVMVYFVIRDRDAATPPPMGAFVSFLLAVNFISPMATALTNPDPLIDGVNYRPGMNFAEGFSNVMLQGMQILPFLLGYKLLWNVEGARVWMRALVLGVLCYTVPMLIELRMSPQINVWVYGYFQHDFIQTIRYGGYRPIVFLQHPLWVALIAMMAFLAAIAIARNDRTRRNILIAVYLGVIVVLCKSAGALLQAMMAAPLVLLARPRQMVLAAVLVATFAFSYPTLRTTSWMPLQGIVDLAMSISPERGRSLEFRLMNEELLVERALERPVFGWGNWGRSLFYDPYDGRMSAVPDGQWVIWVGARGIVGYLGYFLLLLTPIFALWRVMPKGRDAAAQSPALVALGTMALMLAMNLLDLIPNATVTPLTWLMAGSLLGNANRLRNNVPDTGDRPETAEVLPKKAGIQTVL</sequence>
<feature type="transmembrane region" description="Helical" evidence="1">
    <location>
        <begin position="210"/>
        <end position="227"/>
    </location>
</feature>
<evidence type="ECO:0000313" key="2">
    <source>
        <dbReference type="EMBL" id="RCW85076.1"/>
    </source>
</evidence>
<feature type="transmembrane region" description="Helical" evidence="1">
    <location>
        <begin position="404"/>
        <end position="423"/>
    </location>
</feature>
<reference evidence="2 3" key="1">
    <citation type="submission" date="2018-07" db="EMBL/GenBank/DDBJ databases">
        <title>Genomic Encyclopedia of Type Strains, Phase III (KMG-III): the genomes of soil and plant-associated and newly described type strains.</title>
        <authorList>
            <person name="Whitman W."/>
        </authorList>
    </citation>
    <scope>NUCLEOTIDE SEQUENCE [LARGE SCALE GENOMIC DNA]</scope>
    <source>
        <strain evidence="2 3">CECT 8525</strain>
    </source>
</reference>
<comment type="caution">
    <text evidence="2">The sequence shown here is derived from an EMBL/GenBank/DDBJ whole genome shotgun (WGS) entry which is preliminary data.</text>
</comment>
<feature type="transmembrane region" description="Helical" evidence="1">
    <location>
        <begin position="371"/>
        <end position="392"/>
    </location>
</feature>
<feature type="transmembrane region" description="Helical" evidence="1">
    <location>
        <begin position="239"/>
        <end position="266"/>
    </location>
</feature>
<keyword evidence="1" id="KW-0472">Membrane</keyword>
<keyword evidence="3" id="KW-1185">Reference proteome</keyword>
<dbReference type="PANTHER" id="PTHR37422">
    <property type="entry name" value="TEICHURONIC ACID BIOSYNTHESIS PROTEIN TUAE"/>
    <property type="match status" value="1"/>
</dbReference>
<feature type="transmembrane region" description="Helical" evidence="1">
    <location>
        <begin position="84"/>
        <end position="104"/>
    </location>
</feature>
<dbReference type="OrthoDB" id="7595044at2"/>
<gene>
    <name evidence="2" type="ORF">DFP89_10694</name>
</gene>
<organism evidence="2 3">
    <name type="scientific">Paracoccus lutimaris</name>
    <dbReference type="NCBI Taxonomy" id="1490030"/>
    <lineage>
        <taxon>Bacteria</taxon>
        <taxon>Pseudomonadati</taxon>
        <taxon>Pseudomonadota</taxon>
        <taxon>Alphaproteobacteria</taxon>
        <taxon>Rhodobacterales</taxon>
        <taxon>Paracoccaceae</taxon>
        <taxon>Paracoccus</taxon>
    </lineage>
</organism>
<dbReference type="PANTHER" id="PTHR37422:SF13">
    <property type="entry name" value="LIPOPOLYSACCHARIDE BIOSYNTHESIS PROTEIN PA4999-RELATED"/>
    <property type="match status" value="1"/>
</dbReference>